<sequence length="490" mass="53831">MRHLPSLHRTLWIGDKMASDAEPLEALSQDQAARYPLLAKLISRSARFPVPFPVQAVRCCQLLQRRAAPPQQLSAFIESARPLLHESVVRLYAGFLRHKARHGTASERELYRGMTVTALVHRLLTKRAVSFYGPGDTFTLLDGTRGSGWPSDPSADTLLERLSYDEIKLSALLSVSSYSVFINSGSRGNKGVPAPSCDAIQQSGVVIGLIGPRLEKEGVMEWEDVVVSRAQNVAAHGYGESPRGPAERASWRKLWADFYSTSHFPLYSHVKHNPDRAGYVPVGNLYLNKAVYSARLAVSFETLLLEAQARAACAGRRAYAHVVGIGLGVWSLSPDQEAVFLEIFSRCLTRLAARLPDVGDLDFSWFTAQSLPQTAYGHIRIHFSKRSPHDSLPAEHRDKLLVVSYAWDGNALPGNEFWVGALSSSGDPAQACSSQIAELHNPHINSAVCGENTQVLTVTGEALPIQGYLEKHVYTGSLTETRASRRPSSR</sequence>
<reference evidence="1 2" key="1">
    <citation type="journal article" date="2015" name="Mol. Biochem. Parasitol.">
        <title>Identification of polymorphic genes for use in assemblage B genotyping assays through comparative genomics of multiple assemblage B Giardia duodenalis isolates.</title>
        <authorList>
            <person name="Wielinga C."/>
            <person name="Thompson R.C."/>
            <person name="Monis P."/>
            <person name="Ryan U."/>
        </authorList>
    </citation>
    <scope>NUCLEOTIDE SEQUENCE [LARGE SCALE GENOMIC DNA]</scope>
    <source>
        <strain evidence="1 2">BAH15c1</strain>
    </source>
</reference>
<organism evidence="1 2">
    <name type="scientific">Giardia duodenalis assemblage B</name>
    <dbReference type="NCBI Taxonomy" id="1394984"/>
    <lineage>
        <taxon>Eukaryota</taxon>
        <taxon>Metamonada</taxon>
        <taxon>Diplomonadida</taxon>
        <taxon>Hexamitidae</taxon>
        <taxon>Giardiinae</taxon>
        <taxon>Giardia</taxon>
    </lineage>
</organism>
<dbReference type="EMBL" id="JXTI01000014">
    <property type="protein sequence ID" value="KWX15157.1"/>
    <property type="molecule type" value="Genomic_DNA"/>
</dbReference>
<protein>
    <submittedName>
        <fullName evidence="1">Uncharacterized protein</fullName>
    </submittedName>
</protein>
<dbReference type="OrthoDB" id="6357136at2759"/>
<evidence type="ECO:0000313" key="1">
    <source>
        <dbReference type="EMBL" id="KWX15157.1"/>
    </source>
</evidence>
<dbReference type="AlphaFoldDB" id="A0A132NYK9"/>
<dbReference type="VEuPathDB" id="GiardiaDB:QR46_0868"/>
<proteinExistence type="predicted"/>
<dbReference type="Proteomes" id="UP000070089">
    <property type="component" value="Unassembled WGS sequence"/>
</dbReference>
<dbReference type="InterPro" id="IPR032063">
    <property type="entry name" value="MavL-like"/>
</dbReference>
<dbReference type="Pfam" id="PF16062">
    <property type="entry name" value="MavL-like"/>
    <property type="match status" value="1"/>
</dbReference>
<name>A0A132NYK9_GIAIN</name>
<gene>
    <name evidence="1" type="ORF">QR46_0868</name>
</gene>
<evidence type="ECO:0000313" key="2">
    <source>
        <dbReference type="Proteomes" id="UP000070089"/>
    </source>
</evidence>
<comment type="caution">
    <text evidence="1">The sequence shown here is derived from an EMBL/GenBank/DDBJ whole genome shotgun (WGS) entry which is preliminary data.</text>
</comment>
<accession>A0A132NYK9</accession>